<organism evidence="2 3">
    <name type="scientific">Pararhodobacter aggregans</name>
    <dbReference type="NCBI Taxonomy" id="404875"/>
    <lineage>
        <taxon>Bacteria</taxon>
        <taxon>Pseudomonadati</taxon>
        <taxon>Pseudomonadota</taxon>
        <taxon>Alphaproteobacteria</taxon>
        <taxon>Rhodobacterales</taxon>
        <taxon>Paracoccaceae</taxon>
        <taxon>Pararhodobacter</taxon>
    </lineage>
</organism>
<dbReference type="Proteomes" id="UP000244810">
    <property type="component" value="Unassembled WGS sequence"/>
</dbReference>
<sequence>MAERVRSRDGSRDTDAILEGDAGTGPTGQQGSAGGNLQRKVGTRDEKKRVDETSDGITRALAGDRNESGDKEKM</sequence>
<accession>A0A2T7UNW8</accession>
<dbReference type="EMBL" id="QDDR01000009">
    <property type="protein sequence ID" value="PVE46357.1"/>
    <property type="molecule type" value="Genomic_DNA"/>
</dbReference>
<gene>
    <name evidence="2" type="ORF">DDE23_17105</name>
</gene>
<evidence type="ECO:0000313" key="3">
    <source>
        <dbReference type="Proteomes" id="UP000244810"/>
    </source>
</evidence>
<evidence type="ECO:0000313" key="2">
    <source>
        <dbReference type="EMBL" id="PVE46357.1"/>
    </source>
</evidence>
<proteinExistence type="predicted"/>
<feature type="compositionally biased region" description="Basic and acidic residues" evidence="1">
    <location>
        <begin position="62"/>
        <end position="74"/>
    </location>
</feature>
<feature type="compositionally biased region" description="Basic and acidic residues" evidence="1">
    <location>
        <begin position="1"/>
        <end position="15"/>
    </location>
</feature>
<feature type="region of interest" description="Disordered" evidence="1">
    <location>
        <begin position="1"/>
        <end position="74"/>
    </location>
</feature>
<comment type="caution">
    <text evidence="2">The sequence shown here is derived from an EMBL/GenBank/DDBJ whole genome shotgun (WGS) entry which is preliminary data.</text>
</comment>
<feature type="compositionally biased region" description="Basic and acidic residues" evidence="1">
    <location>
        <begin position="42"/>
        <end position="52"/>
    </location>
</feature>
<reference evidence="2 3" key="1">
    <citation type="journal article" date="2011" name="Syst. Appl. Microbiol.">
        <title>Defluviimonas denitrificans gen. nov., sp. nov., and Pararhodobacter aggregans gen. nov., sp. nov., non-phototrophic Rhodobacteraceae from the biofilter of a marine aquaculture.</title>
        <authorList>
            <person name="Foesel B.U."/>
            <person name="Drake H.L."/>
            <person name="Schramm A."/>
        </authorList>
    </citation>
    <scope>NUCLEOTIDE SEQUENCE [LARGE SCALE GENOMIC DNA]</scope>
    <source>
        <strain evidence="2 3">D1-19</strain>
    </source>
</reference>
<dbReference type="AlphaFoldDB" id="A0A2T7UNW8"/>
<name>A0A2T7UNW8_9RHOB</name>
<dbReference type="RefSeq" id="WP_107753318.1">
    <property type="nucleotide sequence ID" value="NZ_QBKF01000009.1"/>
</dbReference>
<protein>
    <submittedName>
        <fullName evidence="2">Uncharacterized protein</fullName>
    </submittedName>
</protein>
<evidence type="ECO:0000256" key="1">
    <source>
        <dbReference type="SAM" id="MobiDB-lite"/>
    </source>
</evidence>
<keyword evidence="3" id="KW-1185">Reference proteome</keyword>
<dbReference type="OrthoDB" id="7868955at2"/>
<feature type="compositionally biased region" description="Gly residues" evidence="1">
    <location>
        <begin position="22"/>
        <end position="34"/>
    </location>
</feature>